<protein>
    <submittedName>
        <fullName evidence="8">Uncharacterized protein</fullName>
    </submittedName>
</protein>
<dbReference type="GO" id="GO:0004129">
    <property type="term" value="F:cytochrome-c oxidase activity"/>
    <property type="evidence" value="ECO:0007669"/>
    <property type="project" value="TreeGrafter"/>
</dbReference>
<evidence type="ECO:0000256" key="1">
    <source>
        <dbReference type="ARBA" id="ARBA00004273"/>
    </source>
</evidence>
<dbReference type="CDD" id="cd22888">
    <property type="entry name" value="CcO_VIIa_fungal"/>
    <property type="match status" value="1"/>
</dbReference>
<comment type="caution">
    <text evidence="8">The sequence shown here is derived from an EMBL/GenBank/DDBJ whole genome shotgun (WGS) entry which is preliminary data.</text>
</comment>
<keyword evidence="2 7" id="KW-0812">Transmembrane</keyword>
<evidence type="ECO:0000256" key="4">
    <source>
        <dbReference type="ARBA" id="ARBA00022989"/>
    </source>
</evidence>
<evidence type="ECO:0000313" key="9">
    <source>
        <dbReference type="Proteomes" id="UP001385951"/>
    </source>
</evidence>
<evidence type="ECO:0000256" key="7">
    <source>
        <dbReference type="SAM" id="Phobius"/>
    </source>
</evidence>
<gene>
    <name evidence="8" type="ORF">QCA50_009056</name>
</gene>
<dbReference type="AlphaFoldDB" id="A0AAW0GD30"/>
<comment type="subcellular location">
    <subcellularLocation>
        <location evidence="1">Mitochondrion inner membrane</location>
    </subcellularLocation>
</comment>
<dbReference type="PANTHER" id="PTHR28264">
    <property type="entry name" value="CYTOCHROME C OXIDASE SUBUNIT 7A"/>
    <property type="match status" value="1"/>
</dbReference>
<keyword evidence="9" id="KW-1185">Reference proteome</keyword>
<feature type="transmembrane region" description="Helical" evidence="7">
    <location>
        <begin position="53"/>
        <end position="70"/>
    </location>
</feature>
<accession>A0AAW0GD30</accession>
<dbReference type="PANTHER" id="PTHR28264:SF1">
    <property type="entry name" value="CYTOCHROME C OXIDASE SUBUNIT 6C"/>
    <property type="match status" value="1"/>
</dbReference>
<evidence type="ECO:0000256" key="3">
    <source>
        <dbReference type="ARBA" id="ARBA00022792"/>
    </source>
</evidence>
<keyword evidence="3" id="KW-0999">Mitochondrion inner membrane</keyword>
<dbReference type="Proteomes" id="UP001385951">
    <property type="component" value="Unassembled WGS sequence"/>
</dbReference>
<evidence type="ECO:0000256" key="6">
    <source>
        <dbReference type="ARBA" id="ARBA00023136"/>
    </source>
</evidence>
<name>A0AAW0GD30_9APHY</name>
<dbReference type="EMBL" id="JASBNA010000012">
    <property type="protein sequence ID" value="KAK7687837.1"/>
    <property type="molecule type" value="Genomic_DNA"/>
</dbReference>
<dbReference type="GO" id="GO:0006123">
    <property type="term" value="P:mitochondrial electron transport, cytochrome c to oxygen"/>
    <property type="evidence" value="ECO:0007669"/>
    <property type="project" value="TreeGrafter"/>
</dbReference>
<reference evidence="8 9" key="1">
    <citation type="submission" date="2022-09" db="EMBL/GenBank/DDBJ databases">
        <authorList>
            <person name="Palmer J.M."/>
        </authorList>
    </citation>
    <scope>NUCLEOTIDE SEQUENCE [LARGE SCALE GENOMIC DNA]</scope>
    <source>
        <strain evidence="8 9">DSM 7382</strain>
    </source>
</reference>
<evidence type="ECO:0000256" key="2">
    <source>
        <dbReference type="ARBA" id="ARBA00022692"/>
    </source>
</evidence>
<keyword evidence="6 7" id="KW-0472">Membrane</keyword>
<dbReference type="GO" id="GO:0005743">
    <property type="term" value="C:mitochondrial inner membrane"/>
    <property type="evidence" value="ECO:0007669"/>
    <property type="project" value="UniProtKB-SubCell"/>
</dbReference>
<evidence type="ECO:0000313" key="8">
    <source>
        <dbReference type="EMBL" id="KAK7687837.1"/>
    </source>
</evidence>
<proteinExistence type="predicted"/>
<evidence type="ECO:0000256" key="5">
    <source>
        <dbReference type="ARBA" id="ARBA00023128"/>
    </source>
</evidence>
<keyword evidence="4 7" id="KW-1133">Transmembrane helix</keyword>
<feature type="transmembrane region" description="Helical" evidence="7">
    <location>
        <begin position="14"/>
        <end position="33"/>
    </location>
</feature>
<sequence>MPIGPITGKLRKRFWLDLTTALGLGVTAGYAYWYGVHLKHGEISTLFTGVDHGMGMGGVCKTCVLTLLFYSSASGRVLPKIGEVEATGGTVDAMSFVPHALKDFDITIGIPYLHTSVGT</sequence>
<organism evidence="8 9">
    <name type="scientific">Cerrena zonata</name>
    <dbReference type="NCBI Taxonomy" id="2478898"/>
    <lineage>
        <taxon>Eukaryota</taxon>
        <taxon>Fungi</taxon>
        <taxon>Dikarya</taxon>
        <taxon>Basidiomycota</taxon>
        <taxon>Agaricomycotina</taxon>
        <taxon>Agaricomycetes</taxon>
        <taxon>Polyporales</taxon>
        <taxon>Cerrenaceae</taxon>
        <taxon>Cerrena</taxon>
    </lineage>
</organism>
<keyword evidence="5" id="KW-0496">Mitochondrion</keyword>